<keyword evidence="1" id="KW-0472">Membrane</keyword>
<gene>
    <name evidence="2" type="ORF">GCM10009554_81160</name>
</gene>
<comment type="caution">
    <text evidence="2">The sequence shown here is derived from an EMBL/GenBank/DDBJ whole genome shotgun (WGS) entry which is preliminary data.</text>
</comment>
<proteinExistence type="predicted"/>
<keyword evidence="3" id="KW-1185">Reference proteome</keyword>
<dbReference type="Proteomes" id="UP001500542">
    <property type="component" value="Unassembled WGS sequence"/>
</dbReference>
<feature type="transmembrane region" description="Helical" evidence="1">
    <location>
        <begin position="87"/>
        <end position="108"/>
    </location>
</feature>
<sequence length="248" mass="26538">MGNGVAPYLSQERPRASGWKLLVLKLLGAAVPVVTIGLGGWLMTGLVAIKRRSAFLGLSAVGYLAVTVFYILYVLESDDPELSNGQLVATLVYLMSAVVCAFQAMVVIGSPLYRKPQQNPYFLQPQQAPWVGHPQASGLSAEPLRRSQARQLAAEQPALARSLGIGRPDLPRQYDDGGLIDLNDAPADLIDALPGITGKQAAAIVVSRMQHGRFRSVDELWTRGLLPAGAAPEVAEYLVVIGVQDSAR</sequence>
<dbReference type="SUPFAM" id="SSF47781">
    <property type="entry name" value="RuvA domain 2-like"/>
    <property type="match status" value="1"/>
</dbReference>
<dbReference type="EMBL" id="BAAAHK010000024">
    <property type="protein sequence ID" value="GAA0962731.1"/>
    <property type="molecule type" value="Genomic_DNA"/>
</dbReference>
<keyword evidence="1" id="KW-0812">Transmembrane</keyword>
<dbReference type="InterPro" id="IPR010994">
    <property type="entry name" value="RuvA_2-like"/>
</dbReference>
<evidence type="ECO:0000313" key="2">
    <source>
        <dbReference type="EMBL" id="GAA0962731.1"/>
    </source>
</evidence>
<evidence type="ECO:0008006" key="4">
    <source>
        <dbReference type="Google" id="ProtNLM"/>
    </source>
</evidence>
<accession>A0ABP4CAY1</accession>
<keyword evidence="1" id="KW-1133">Transmembrane helix</keyword>
<reference evidence="3" key="1">
    <citation type="journal article" date="2019" name="Int. J. Syst. Evol. Microbiol.">
        <title>The Global Catalogue of Microorganisms (GCM) 10K type strain sequencing project: providing services to taxonomists for standard genome sequencing and annotation.</title>
        <authorList>
            <consortium name="The Broad Institute Genomics Platform"/>
            <consortium name="The Broad Institute Genome Sequencing Center for Infectious Disease"/>
            <person name="Wu L."/>
            <person name="Ma J."/>
        </authorList>
    </citation>
    <scope>NUCLEOTIDE SEQUENCE [LARGE SCALE GENOMIC DNA]</scope>
    <source>
        <strain evidence="3">JCM 10977</strain>
    </source>
</reference>
<feature type="transmembrane region" description="Helical" evidence="1">
    <location>
        <begin position="54"/>
        <end position="75"/>
    </location>
</feature>
<dbReference type="RefSeq" id="WP_343983669.1">
    <property type="nucleotide sequence ID" value="NZ_BAAAHK010000024.1"/>
</dbReference>
<name>A0ABP4CAY1_9ACTN</name>
<feature type="transmembrane region" description="Helical" evidence="1">
    <location>
        <begin position="22"/>
        <end position="42"/>
    </location>
</feature>
<evidence type="ECO:0000256" key="1">
    <source>
        <dbReference type="SAM" id="Phobius"/>
    </source>
</evidence>
<evidence type="ECO:0000313" key="3">
    <source>
        <dbReference type="Proteomes" id="UP001500542"/>
    </source>
</evidence>
<dbReference type="Gene3D" id="1.10.150.280">
    <property type="entry name" value="AF1531-like domain"/>
    <property type="match status" value="1"/>
</dbReference>
<protein>
    <recommendedName>
        <fullName evidence="4">Helix-hairpin-helix protein</fullName>
    </recommendedName>
</protein>
<dbReference type="Pfam" id="PF12836">
    <property type="entry name" value="HHH_3"/>
    <property type="match status" value="1"/>
</dbReference>
<organism evidence="2 3">
    <name type="scientific">Kribbella koreensis</name>
    <dbReference type="NCBI Taxonomy" id="57909"/>
    <lineage>
        <taxon>Bacteria</taxon>
        <taxon>Bacillati</taxon>
        <taxon>Actinomycetota</taxon>
        <taxon>Actinomycetes</taxon>
        <taxon>Propionibacteriales</taxon>
        <taxon>Kribbellaceae</taxon>
        <taxon>Kribbella</taxon>
    </lineage>
</organism>